<keyword evidence="4" id="KW-1185">Reference proteome</keyword>
<comment type="caution">
    <text evidence="3">The sequence shown here is derived from an EMBL/GenBank/DDBJ whole genome shotgun (WGS) entry which is preliminary data.</text>
</comment>
<evidence type="ECO:0000313" key="4">
    <source>
        <dbReference type="Proteomes" id="UP000632195"/>
    </source>
</evidence>
<sequence>MNDRALYRFNEWWATGSVRKNLTGTFRREDYAKWRELLGHRSILLFYGLRRVGKTTMMHQLIDDLLRSGVEPERILYFSFDESPGDLDAVISSYARSVLKRPLAEARGVYIFFDEVQKARDWENKVKIYYDLYPGIKFVLSGSSSLNLARRSSETLAGRIMRVRVEPLSFREFCRLRGHDISYDRLRYAGDALEPLLSEYMEKGGFPELVGESDGFKIREYVRSIVIDRIVARDIPEEFGIRDLDLLRRLTEVLMLNPGMIVNLDKLASSLGRNRITVSNFLSYMEYSFLIRTVGNYRPGVEAASRKLRKAYPYLPAFHTAMLGASGAQDQGRILENTMASVLEPEFYYRSGDTEIDFVLREGGKAIPVEVKSGTYRKQDFARALQRIGSDRGIIVNRERWAVTGTDHMRILECPAYVMAMDPQRVLGDLASIP</sequence>
<dbReference type="Pfam" id="PF13635">
    <property type="entry name" value="DUF4143"/>
    <property type="match status" value="1"/>
</dbReference>
<organism evidence="3 4">
    <name type="scientific">Thermogymnomonas acidicola</name>
    <dbReference type="NCBI Taxonomy" id="399579"/>
    <lineage>
        <taxon>Archaea</taxon>
        <taxon>Methanobacteriati</taxon>
        <taxon>Thermoplasmatota</taxon>
        <taxon>Thermoplasmata</taxon>
        <taxon>Thermoplasmatales</taxon>
        <taxon>Thermogymnomonas</taxon>
    </lineage>
</organism>
<dbReference type="InterPro" id="IPR041682">
    <property type="entry name" value="AAA_14"/>
</dbReference>
<feature type="domain" description="AAA" evidence="1">
    <location>
        <begin position="41"/>
        <end position="174"/>
    </location>
</feature>
<accession>A0AA37BS93</accession>
<dbReference type="InterPro" id="IPR027417">
    <property type="entry name" value="P-loop_NTPase"/>
</dbReference>
<proteinExistence type="predicted"/>
<feature type="domain" description="DUF4143" evidence="2">
    <location>
        <begin position="233"/>
        <end position="374"/>
    </location>
</feature>
<gene>
    <name evidence="3" type="ORF">GCM10007108_13230</name>
</gene>
<name>A0AA37BS93_9ARCH</name>
<dbReference type="InterPro" id="IPR025420">
    <property type="entry name" value="DUF4143"/>
</dbReference>
<reference evidence="3" key="2">
    <citation type="submission" date="2022-09" db="EMBL/GenBank/DDBJ databases">
        <authorList>
            <person name="Sun Q."/>
            <person name="Ohkuma M."/>
        </authorList>
    </citation>
    <scope>NUCLEOTIDE SEQUENCE</scope>
    <source>
        <strain evidence="3">JCM 13583</strain>
    </source>
</reference>
<dbReference type="PANTHER" id="PTHR33295:SF8">
    <property type="entry name" value="AAA+ ATPASE DOMAIN-CONTAINING PROTEIN"/>
    <property type="match status" value="1"/>
</dbReference>
<evidence type="ECO:0000313" key="3">
    <source>
        <dbReference type="EMBL" id="GGM76513.1"/>
    </source>
</evidence>
<evidence type="ECO:0000259" key="1">
    <source>
        <dbReference type="Pfam" id="PF13173"/>
    </source>
</evidence>
<dbReference type="Pfam" id="PF13173">
    <property type="entry name" value="AAA_14"/>
    <property type="match status" value="1"/>
</dbReference>
<protein>
    <recommendedName>
        <fullName evidence="5">ATP-binding protein</fullName>
    </recommendedName>
</protein>
<evidence type="ECO:0000259" key="2">
    <source>
        <dbReference type="Pfam" id="PF13635"/>
    </source>
</evidence>
<dbReference type="EMBL" id="BMNY01000002">
    <property type="protein sequence ID" value="GGM76513.1"/>
    <property type="molecule type" value="Genomic_DNA"/>
</dbReference>
<dbReference type="SUPFAM" id="SSF52540">
    <property type="entry name" value="P-loop containing nucleoside triphosphate hydrolases"/>
    <property type="match status" value="1"/>
</dbReference>
<dbReference type="PANTHER" id="PTHR33295">
    <property type="entry name" value="ATPASE"/>
    <property type="match status" value="1"/>
</dbReference>
<evidence type="ECO:0008006" key="5">
    <source>
        <dbReference type="Google" id="ProtNLM"/>
    </source>
</evidence>
<dbReference type="AlphaFoldDB" id="A0AA37BS93"/>
<dbReference type="Proteomes" id="UP000632195">
    <property type="component" value="Unassembled WGS sequence"/>
</dbReference>
<reference evidence="3" key="1">
    <citation type="journal article" date="2014" name="Int. J. Syst. Evol. Microbiol.">
        <title>Complete genome sequence of Corynebacterium casei LMG S-19264T (=DSM 44701T), isolated from a smear-ripened cheese.</title>
        <authorList>
            <consortium name="US DOE Joint Genome Institute (JGI-PGF)"/>
            <person name="Walter F."/>
            <person name="Albersmeier A."/>
            <person name="Kalinowski J."/>
            <person name="Ruckert C."/>
        </authorList>
    </citation>
    <scope>NUCLEOTIDE SEQUENCE</scope>
    <source>
        <strain evidence="3">JCM 13583</strain>
    </source>
</reference>
<dbReference type="Gene3D" id="3.40.50.300">
    <property type="entry name" value="P-loop containing nucleotide triphosphate hydrolases"/>
    <property type="match status" value="1"/>
</dbReference>